<feature type="transmembrane region" description="Helical" evidence="2">
    <location>
        <begin position="27"/>
        <end position="48"/>
    </location>
</feature>
<dbReference type="EMBL" id="AP022560">
    <property type="protein sequence ID" value="BBW99631.1"/>
    <property type="molecule type" value="Genomic_DNA"/>
</dbReference>
<feature type="transmembrane region" description="Helical" evidence="2">
    <location>
        <begin position="68"/>
        <end position="89"/>
    </location>
</feature>
<evidence type="ECO:0000313" key="4">
    <source>
        <dbReference type="Proteomes" id="UP000466681"/>
    </source>
</evidence>
<protein>
    <recommendedName>
        <fullName evidence="5">Spirocyclase, AveC family</fullName>
    </recommendedName>
</protein>
<keyword evidence="2" id="KW-0472">Membrane</keyword>
<sequence length="375" mass="41406">MRDTTVSADTDWAAGPVEAPARLSGKVWLWATFGALLVILALSCWARWLLSPQATPVDPGPDPYAYGWVIRVTEVISLSVFVFLLWYTLLRPAYRDRAITLDGKLFLGGLFASVLDVLCQMFNPTWAMNAHSLNLGTWAAQFPGFAAPQGDRWAWSLAWCMPAYIWLGVGAAIVGCTYLDLLRRKFPRLASVALYIVVLVTFMVVFGCIATVWNRTGVYTYVSSPSALTLWSDTTHRLPLTELLFISSYCLMFTWLRDSRDANGRCAVDRDVDTLRAAPWLKSVLSTLAVCGWAGFTTLVAYQIPNDWMSMTGGRDSIPELPSYQQGSLYCGQPGKPLCANQYLDQLQEEYSGARSTPEPEPPTTGGGLNVDHAA</sequence>
<evidence type="ECO:0000256" key="2">
    <source>
        <dbReference type="SAM" id="Phobius"/>
    </source>
</evidence>
<evidence type="ECO:0008006" key="5">
    <source>
        <dbReference type="Google" id="ProtNLM"/>
    </source>
</evidence>
<feature type="transmembrane region" description="Helical" evidence="2">
    <location>
        <begin position="101"/>
        <end position="123"/>
    </location>
</feature>
<feature type="transmembrane region" description="Helical" evidence="2">
    <location>
        <begin position="238"/>
        <end position="256"/>
    </location>
</feature>
<feature type="transmembrane region" description="Helical" evidence="2">
    <location>
        <begin position="193"/>
        <end position="213"/>
    </location>
</feature>
<keyword evidence="2" id="KW-1133">Transmembrane helix</keyword>
<gene>
    <name evidence="3" type="ORF">MMOR_05680</name>
</gene>
<organism evidence="3 4">
    <name type="scientific">Mycolicibacterium moriokaense</name>
    <dbReference type="NCBI Taxonomy" id="39691"/>
    <lineage>
        <taxon>Bacteria</taxon>
        <taxon>Bacillati</taxon>
        <taxon>Actinomycetota</taxon>
        <taxon>Actinomycetes</taxon>
        <taxon>Mycobacteriales</taxon>
        <taxon>Mycobacteriaceae</taxon>
        <taxon>Mycolicibacterium</taxon>
    </lineage>
</organism>
<dbReference type="InterPro" id="IPR033459">
    <property type="entry name" value="AveC-like"/>
</dbReference>
<dbReference type="RefSeq" id="WP_163657953.1">
    <property type="nucleotide sequence ID" value="NZ_AP022560.1"/>
</dbReference>
<evidence type="ECO:0000256" key="1">
    <source>
        <dbReference type="SAM" id="MobiDB-lite"/>
    </source>
</evidence>
<dbReference type="Pfam" id="PF17198">
    <property type="entry name" value="AveC_like"/>
    <property type="match status" value="1"/>
</dbReference>
<accession>A0AAD1H648</accession>
<dbReference type="KEGG" id="mmor:MMOR_05680"/>
<feature type="region of interest" description="Disordered" evidence="1">
    <location>
        <begin position="350"/>
        <end position="375"/>
    </location>
</feature>
<name>A0AAD1H648_9MYCO</name>
<keyword evidence="4" id="KW-1185">Reference proteome</keyword>
<dbReference type="Proteomes" id="UP000466681">
    <property type="component" value="Chromosome"/>
</dbReference>
<feature type="transmembrane region" description="Helical" evidence="2">
    <location>
        <begin position="163"/>
        <end position="181"/>
    </location>
</feature>
<proteinExistence type="predicted"/>
<evidence type="ECO:0000313" key="3">
    <source>
        <dbReference type="EMBL" id="BBW99631.1"/>
    </source>
</evidence>
<dbReference type="AlphaFoldDB" id="A0AAD1H648"/>
<keyword evidence="2" id="KW-0812">Transmembrane</keyword>
<reference evidence="3 4" key="1">
    <citation type="journal article" date="2019" name="Emerg. Microbes Infect.">
        <title>Comprehensive subspecies identification of 175 nontuberculous mycobacteria species based on 7547 genomic profiles.</title>
        <authorList>
            <person name="Matsumoto Y."/>
            <person name="Kinjo T."/>
            <person name="Motooka D."/>
            <person name="Nabeya D."/>
            <person name="Jung N."/>
            <person name="Uechi K."/>
            <person name="Horii T."/>
            <person name="Iida T."/>
            <person name="Fujita J."/>
            <person name="Nakamura S."/>
        </authorList>
    </citation>
    <scope>NUCLEOTIDE SEQUENCE [LARGE SCALE GENOMIC DNA]</scope>
    <source>
        <strain evidence="3 4">JCM 6375</strain>
    </source>
</reference>